<protein>
    <submittedName>
        <fullName evidence="1">Uncharacterized protein</fullName>
    </submittedName>
</protein>
<dbReference type="Proteomes" id="UP000481037">
    <property type="component" value="Unassembled WGS sequence"/>
</dbReference>
<proteinExistence type="predicted"/>
<reference evidence="1 2" key="1">
    <citation type="submission" date="2019-11" db="EMBL/GenBank/DDBJ databases">
        <title>Novel species isolated from a subtropical stream in China.</title>
        <authorList>
            <person name="Lu H."/>
        </authorList>
    </citation>
    <scope>NUCLEOTIDE SEQUENCE [LARGE SCALE GENOMIC DNA]</scope>
    <source>
        <strain evidence="1 2">FT25W</strain>
    </source>
</reference>
<dbReference type="EMBL" id="WKJM01000004">
    <property type="protein sequence ID" value="MRX07585.1"/>
    <property type="molecule type" value="Genomic_DNA"/>
</dbReference>
<keyword evidence="2" id="KW-1185">Reference proteome</keyword>
<comment type="caution">
    <text evidence="1">The sequence shown here is derived from an EMBL/GenBank/DDBJ whole genome shotgun (WGS) entry which is preliminary data.</text>
</comment>
<organism evidence="1 2">
    <name type="scientific">Duganella alba</name>
    <dbReference type="NCBI Taxonomy" id="2666081"/>
    <lineage>
        <taxon>Bacteria</taxon>
        <taxon>Pseudomonadati</taxon>
        <taxon>Pseudomonadota</taxon>
        <taxon>Betaproteobacteria</taxon>
        <taxon>Burkholderiales</taxon>
        <taxon>Oxalobacteraceae</taxon>
        <taxon>Telluria group</taxon>
        <taxon>Duganella</taxon>
    </lineage>
</organism>
<dbReference type="RefSeq" id="WP_154363229.1">
    <property type="nucleotide sequence ID" value="NZ_WKJM01000004.1"/>
</dbReference>
<evidence type="ECO:0000313" key="2">
    <source>
        <dbReference type="Proteomes" id="UP000481037"/>
    </source>
</evidence>
<dbReference type="AlphaFoldDB" id="A0A6L5QCW4"/>
<name>A0A6L5QCW4_9BURK</name>
<gene>
    <name evidence="1" type="ORF">GJ697_07055</name>
</gene>
<sequence>MNANRNVLPHSYGSDFALVDAHEIQPEEYEEIPEMADDAITSGTLKAGGRPIYSYQNELVTLHLPANIFERWLATGPGWEQRMTARLSTLKPSHES</sequence>
<evidence type="ECO:0000313" key="1">
    <source>
        <dbReference type="EMBL" id="MRX07585.1"/>
    </source>
</evidence>
<accession>A0A6L5QCW4</accession>